<evidence type="ECO:0000256" key="2">
    <source>
        <dbReference type="ARBA" id="ARBA00008572"/>
    </source>
</evidence>
<reference evidence="9" key="4">
    <citation type="submission" date="2019-03" db="UniProtKB">
        <authorList>
            <consortium name="EnsemblPlants"/>
        </authorList>
    </citation>
    <scope>IDENTIFICATION</scope>
</reference>
<feature type="transmembrane region" description="Helical" evidence="7">
    <location>
        <begin position="470"/>
        <end position="488"/>
    </location>
</feature>
<accession>A0A453K9J9</accession>
<name>A0A453K9J9_AEGTS</name>
<feature type="domain" description="Cationic amino acid transporter C-terminal" evidence="8">
    <location>
        <begin position="467"/>
        <end position="517"/>
    </location>
</feature>
<feature type="compositionally biased region" description="Basic residues" evidence="6">
    <location>
        <begin position="14"/>
        <end position="30"/>
    </location>
</feature>
<dbReference type="GO" id="GO:0015171">
    <property type="term" value="F:amino acid transmembrane transporter activity"/>
    <property type="evidence" value="ECO:0007669"/>
    <property type="project" value="TreeGrafter"/>
</dbReference>
<evidence type="ECO:0000256" key="6">
    <source>
        <dbReference type="SAM" id="MobiDB-lite"/>
    </source>
</evidence>
<sequence>DGARSAVAGPRGAWSRRHGGRRGVRHHRARHEAPRRPRRRRVLRHCRPLRAALRLLLHGVRRGHARRRRRLQLPPRHLRGIRCVPDGGEPHHGVRLLQRRRGAQLHGLHGHRGRRRRAQQVADRRAGPPQRLQPGRPRRRRGHPPHLRLHLLQSTKESSKVNMVLTAVHVAFILFIIVMGFWRGDARNLTHPADPAHPGGFFPNGVGGVFSGAAMVYLSYIGYDAVSTMAEEVERPARDIPIGVSGSVIIVTVLYCLMAASMSMLLPYDAIDTEAPFSGAFRGSDGWGWVSNVIGAGASLGILTSLMVAMLGQARYLCVIGRSGVMPAWLAKVHPKTATPVNASAFLGLLTAALALFTELDILLNLVCIGTLFVFYMVSNAVVYRRYVVGPTGSSTESGDRQPSAWPTLAFLLAFSLIALSFTLVWKLAPEGGRTRVGLLSACGAAAVATVGAFQALVPQAHTPELWGVPGMPWVPAASVFLNVFLLGSLDRPSYVRFGFFSAAAVLVYVLYSVHASYDAEESATLDGAKVQDEACRV</sequence>
<organism evidence="9 10">
    <name type="scientific">Aegilops tauschii subsp. strangulata</name>
    <name type="common">Goatgrass</name>
    <dbReference type="NCBI Taxonomy" id="200361"/>
    <lineage>
        <taxon>Eukaryota</taxon>
        <taxon>Viridiplantae</taxon>
        <taxon>Streptophyta</taxon>
        <taxon>Embryophyta</taxon>
        <taxon>Tracheophyta</taxon>
        <taxon>Spermatophyta</taxon>
        <taxon>Magnoliopsida</taxon>
        <taxon>Liliopsida</taxon>
        <taxon>Poales</taxon>
        <taxon>Poaceae</taxon>
        <taxon>BOP clade</taxon>
        <taxon>Pooideae</taxon>
        <taxon>Triticodae</taxon>
        <taxon>Triticeae</taxon>
        <taxon>Triticinae</taxon>
        <taxon>Aegilops</taxon>
    </lineage>
</organism>
<feature type="transmembrane region" description="Helical" evidence="7">
    <location>
        <begin position="362"/>
        <end position="384"/>
    </location>
</feature>
<feature type="transmembrane region" description="Helical" evidence="7">
    <location>
        <begin position="161"/>
        <end position="182"/>
    </location>
</feature>
<reference evidence="9" key="3">
    <citation type="journal article" date="2017" name="Nature">
        <title>Genome sequence of the progenitor of the wheat D genome Aegilops tauschii.</title>
        <authorList>
            <person name="Luo M.C."/>
            <person name="Gu Y.Q."/>
            <person name="Puiu D."/>
            <person name="Wang H."/>
            <person name="Twardziok S.O."/>
            <person name="Deal K.R."/>
            <person name="Huo N."/>
            <person name="Zhu T."/>
            <person name="Wang L."/>
            <person name="Wang Y."/>
            <person name="McGuire P.E."/>
            <person name="Liu S."/>
            <person name="Long H."/>
            <person name="Ramasamy R.K."/>
            <person name="Rodriguez J.C."/>
            <person name="Van S.L."/>
            <person name="Yuan L."/>
            <person name="Wang Z."/>
            <person name="Xia Z."/>
            <person name="Xiao L."/>
            <person name="Anderson O.D."/>
            <person name="Ouyang S."/>
            <person name="Liang Y."/>
            <person name="Zimin A.V."/>
            <person name="Pertea G."/>
            <person name="Qi P."/>
            <person name="Bennetzen J.L."/>
            <person name="Dai X."/>
            <person name="Dawson M.W."/>
            <person name="Muller H.G."/>
            <person name="Kugler K."/>
            <person name="Rivarola-Duarte L."/>
            <person name="Spannagl M."/>
            <person name="Mayer K.F.X."/>
            <person name="Lu F.H."/>
            <person name="Bevan M.W."/>
            <person name="Leroy P."/>
            <person name="Li P."/>
            <person name="You F.M."/>
            <person name="Sun Q."/>
            <person name="Liu Z."/>
            <person name="Lyons E."/>
            <person name="Wicker T."/>
            <person name="Salzberg S.L."/>
            <person name="Devos K.M."/>
            <person name="Dvorak J."/>
        </authorList>
    </citation>
    <scope>NUCLEOTIDE SEQUENCE [LARGE SCALE GENOMIC DNA]</scope>
    <source>
        <strain evidence="9">cv. AL8/78</strain>
    </source>
</reference>
<reference evidence="9" key="5">
    <citation type="journal article" date="2021" name="G3 (Bethesda)">
        <title>Aegilops tauschii genome assembly Aet v5.0 features greater sequence contiguity and improved annotation.</title>
        <authorList>
            <person name="Wang L."/>
            <person name="Zhu T."/>
            <person name="Rodriguez J.C."/>
            <person name="Deal K.R."/>
            <person name="Dubcovsky J."/>
            <person name="McGuire P.E."/>
            <person name="Lux T."/>
            <person name="Spannagl M."/>
            <person name="Mayer K.F.X."/>
            <person name="Baldrich P."/>
            <person name="Meyers B.C."/>
            <person name="Huo N."/>
            <person name="Gu Y.Q."/>
            <person name="Zhou H."/>
            <person name="Devos K.M."/>
            <person name="Bennetzen J.L."/>
            <person name="Unver T."/>
            <person name="Budak H."/>
            <person name="Gulick P.J."/>
            <person name="Galiba G."/>
            <person name="Kalapos B."/>
            <person name="Nelson D.R."/>
            <person name="Li P."/>
            <person name="You F.M."/>
            <person name="Luo M.C."/>
            <person name="Dvorak J."/>
        </authorList>
    </citation>
    <scope>NUCLEOTIDE SEQUENCE [LARGE SCALE GENOMIC DNA]</scope>
    <source>
        <strain evidence="9">cv. AL8/78</strain>
    </source>
</reference>
<feature type="transmembrane region" description="Helical" evidence="7">
    <location>
        <begin position="286"/>
        <end position="307"/>
    </location>
</feature>
<feature type="transmembrane region" description="Helical" evidence="7">
    <location>
        <begin position="202"/>
        <end position="223"/>
    </location>
</feature>
<feature type="transmembrane region" description="Helical" evidence="7">
    <location>
        <begin position="437"/>
        <end position="458"/>
    </location>
</feature>
<dbReference type="Pfam" id="PF13906">
    <property type="entry name" value="AA_permease_C"/>
    <property type="match status" value="1"/>
</dbReference>
<dbReference type="Proteomes" id="UP000015105">
    <property type="component" value="Chromosome 5D"/>
</dbReference>
<feature type="transmembrane region" description="Helical" evidence="7">
    <location>
        <begin position="404"/>
        <end position="425"/>
    </location>
</feature>
<evidence type="ECO:0000259" key="8">
    <source>
        <dbReference type="Pfam" id="PF13906"/>
    </source>
</evidence>
<dbReference type="GO" id="GO:0005886">
    <property type="term" value="C:plasma membrane"/>
    <property type="evidence" value="ECO:0007669"/>
    <property type="project" value="TreeGrafter"/>
</dbReference>
<dbReference type="InterPro" id="IPR002293">
    <property type="entry name" value="AA/rel_permease1"/>
</dbReference>
<dbReference type="Gramene" id="AET5Gv20344900.3">
    <property type="protein sequence ID" value="AET5Gv20344900.3"/>
    <property type="gene ID" value="AET5Gv20344900"/>
</dbReference>
<dbReference type="PANTHER" id="PTHR43243">
    <property type="entry name" value="INNER MEMBRANE TRANSPORTER YGJI-RELATED"/>
    <property type="match status" value="1"/>
</dbReference>
<dbReference type="AlphaFoldDB" id="A0A453K9J9"/>
<dbReference type="InterPro" id="IPR029485">
    <property type="entry name" value="CAT_C"/>
</dbReference>
<dbReference type="Pfam" id="PF13520">
    <property type="entry name" value="AA_permease_2"/>
    <property type="match status" value="1"/>
</dbReference>
<feature type="region of interest" description="Disordered" evidence="6">
    <location>
        <begin position="103"/>
        <end position="145"/>
    </location>
</feature>
<feature type="region of interest" description="Disordered" evidence="6">
    <location>
        <begin position="1"/>
        <end position="38"/>
    </location>
</feature>
<feature type="compositionally biased region" description="Basic residues" evidence="6">
    <location>
        <begin position="136"/>
        <end position="145"/>
    </location>
</feature>
<evidence type="ECO:0000313" key="10">
    <source>
        <dbReference type="Proteomes" id="UP000015105"/>
    </source>
</evidence>
<dbReference type="Gene3D" id="1.20.1740.10">
    <property type="entry name" value="Amino acid/polyamine transporter I"/>
    <property type="match status" value="1"/>
</dbReference>
<keyword evidence="10" id="KW-1185">Reference proteome</keyword>
<evidence type="ECO:0000256" key="4">
    <source>
        <dbReference type="ARBA" id="ARBA00022989"/>
    </source>
</evidence>
<dbReference type="PANTHER" id="PTHR43243:SF41">
    <property type="entry name" value="CATIONIC AMINO ACID TRANSPORTER 7, CHLOROPLASTIC"/>
    <property type="match status" value="1"/>
</dbReference>
<evidence type="ECO:0000313" key="9">
    <source>
        <dbReference type="EnsemblPlants" id="AET5Gv20344900.3"/>
    </source>
</evidence>
<feature type="transmembrane region" description="Helical" evidence="7">
    <location>
        <begin position="495"/>
        <end position="512"/>
    </location>
</feature>
<proteinExistence type="inferred from homology"/>
<reference evidence="10" key="2">
    <citation type="journal article" date="2017" name="Nat. Plants">
        <title>The Aegilops tauschii genome reveals multiple impacts of transposons.</title>
        <authorList>
            <person name="Zhao G."/>
            <person name="Zou C."/>
            <person name="Li K."/>
            <person name="Wang K."/>
            <person name="Li T."/>
            <person name="Gao L."/>
            <person name="Zhang X."/>
            <person name="Wang H."/>
            <person name="Yang Z."/>
            <person name="Liu X."/>
            <person name="Jiang W."/>
            <person name="Mao L."/>
            <person name="Kong X."/>
            <person name="Jiao Y."/>
            <person name="Jia J."/>
        </authorList>
    </citation>
    <scope>NUCLEOTIDE SEQUENCE [LARGE SCALE GENOMIC DNA]</scope>
    <source>
        <strain evidence="10">cv. AL8/78</strain>
    </source>
</reference>
<comment type="similarity">
    <text evidence="2">Belongs to the amino acid-polyamine-organocation (APC) superfamily. Cationic amino acid transporter (CAT) (TC 2.A.3.3) family.</text>
</comment>
<evidence type="ECO:0000256" key="5">
    <source>
        <dbReference type="ARBA" id="ARBA00023136"/>
    </source>
</evidence>
<evidence type="ECO:0000256" key="7">
    <source>
        <dbReference type="SAM" id="Phobius"/>
    </source>
</evidence>
<protein>
    <recommendedName>
        <fullName evidence="8">Cationic amino acid transporter C-terminal domain-containing protein</fullName>
    </recommendedName>
</protein>
<evidence type="ECO:0000256" key="3">
    <source>
        <dbReference type="ARBA" id="ARBA00022692"/>
    </source>
</evidence>
<keyword evidence="3 7" id="KW-0812">Transmembrane</keyword>
<feature type="transmembrane region" description="Helical" evidence="7">
    <location>
        <begin position="244"/>
        <end position="266"/>
    </location>
</feature>
<comment type="subcellular location">
    <subcellularLocation>
        <location evidence="1">Membrane</location>
        <topology evidence="1">Multi-pass membrane protein</topology>
    </subcellularLocation>
</comment>
<reference evidence="10" key="1">
    <citation type="journal article" date="2014" name="Science">
        <title>Ancient hybridizations among the ancestral genomes of bread wheat.</title>
        <authorList>
            <consortium name="International Wheat Genome Sequencing Consortium,"/>
            <person name="Marcussen T."/>
            <person name="Sandve S.R."/>
            <person name="Heier L."/>
            <person name="Spannagl M."/>
            <person name="Pfeifer M."/>
            <person name="Jakobsen K.S."/>
            <person name="Wulff B.B."/>
            <person name="Steuernagel B."/>
            <person name="Mayer K.F."/>
            <person name="Olsen O.A."/>
        </authorList>
    </citation>
    <scope>NUCLEOTIDE SEQUENCE [LARGE SCALE GENOMIC DNA]</scope>
    <source>
        <strain evidence="10">cv. AL8/78</strain>
    </source>
</reference>
<keyword evidence="5 7" id="KW-0472">Membrane</keyword>
<dbReference type="EnsemblPlants" id="AET5Gv20344900.3">
    <property type="protein sequence ID" value="AET5Gv20344900.3"/>
    <property type="gene ID" value="AET5Gv20344900"/>
</dbReference>
<feature type="compositionally biased region" description="Basic residues" evidence="6">
    <location>
        <begin position="103"/>
        <end position="118"/>
    </location>
</feature>
<evidence type="ECO:0000256" key="1">
    <source>
        <dbReference type="ARBA" id="ARBA00004141"/>
    </source>
</evidence>
<keyword evidence="4 7" id="KW-1133">Transmembrane helix</keyword>